<sequence length="286" mass="31299">STCADGIKNQDETDVDCGGAVCPKKCLPQQSSPTCTDGVKNHDESDVDCGGAICTKKCLPQEGCRSSSDCTSNNCDVIKKKCLMSIGTMDPVRLVCCDIHAPGKKCLDGTSPAPHCGFGRCDTDGCNCIGGCRYYDNGDTQQPFVTSVDLFGNGAVFFNYHHVLVVLTTNDGKYHLLEVLGNIGQQIIINHKEDDTLNKVLRKRNNKERPVERWGITESTRRPWSAIEKVIELFENSDFHLIENNSRHFAGIIHHVCGIYDKPKTTLGCGFGRGGCGLVDWYGSRS</sequence>
<dbReference type="Proteomes" id="UP000663868">
    <property type="component" value="Unassembled WGS sequence"/>
</dbReference>
<gene>
    <name evidence="1" type="ORF">KXQ929_LOCUS33446</name>
</gene>
<dbReference type="EMBL" id="CAJOBB010004289">
    <property type="protein sequence ID" value="CAF4082611.1"/>
    <property type="molecule type" value="Genomic_DNA"/>
</dbReference>
<proteinExistence type="predicted"/>
<protein>
    <submittedName>
        <fullName evidence="1">Uncharacterized protein</fullName>
    </submittedName>
</protein>
<reference evidence="1" key="1">
    <citation type="submission" date="2021-02" db="EMBL/GenBank/DDBJ databases">
        <authorList>
            <person name="Nowell W R."/>
        </authorList>
    </citation>
    <scope>NUCLEOTIDE SEQUENCE</scope>
</reference>
<organism evidence="1 2">
    <name type="scientific">Adineta steineri</name>
    <dbReference type="NCBI Taxonomy" id="433720"/>
    <lineage>
        <taxon>Eukaryota</taxon>
        <taxon>Metazoa</taxon>
        <taxon>Spiralia</taxon>
        <taxon>Gnathifera</taxon>
        <taxon>Rotifera</taxon>
        <taxon>Eurotatoria</taxon>
        <taxon>Bdelloidea</taxon>
        <taxon>Adinetida</taxon>
        <taxon>Adinetidae</taxon>
        <taxon>Adineta</taxon>
    </lineage>
</organism>
<evidence type="ECO:0000313" key="2">
    <source>
        <dbReference type="Proteomes" id="UP000663868"/>
    </source>
</evidence>
<comment type="caution">
    <text evidence="1">The sequence shown here is derived from an EMBL/GenBank/DDBJ whole genome shotgun (WGS) entry which is preliminary data.</text>
</comment>
<evidence type="ECO:0000313" key="1">
    <source>
        <dbReference type="EMBL" id="CAF4082611.1"/>
    </source>
</evidence>
<name>A0A819UMD2_9BILA</name>
<accession>A0A819UMD2</accession>
<feature type="non-terminal residue" evidence="1">
    <location>
        <position position="1"/>
    </location>
</feature>
<dbReference type="AlphaFoldDB" id="A0A819UMD2"/>